<evidence type="ECO:0000256" key="8">
    <source>
        <dbReference type="ARBA" id="ARBA00032573"/>
    </source>
</evidence>
<dbReference type="EMBL" id="JAMFTS010000004">
    <property type="protein sequence ID" value="KAJ4766594.1"/>
    <property type="molecule type" value="Genomic_DNA"/>
</dbReference>
<dbReference type="AlphaFoldDB" id="A0AAV8DEZ0"/>
<evidence type="ECO:0000256" key="1">
    <source>
        <dbReference type="ARBA" id="ARBA00001966"/>
    </source>
</evidence>
<dbReference type="GO" id="GO:0046872">
    <property type="term" value="F:metal ion binding"/>
    <property type="evidence" value="ECO:0007669"/>
    <property type="project" value="UniProtKB-KW"/>
</dbReference>
<evidence type="ECO:0000256" key="9">
    <source>
        <dbReference type="ARBA" id="ARBA00032791"/>
    </source>
</evidence>
<protein>
    <recommendedName>
        <fullName evidence="4">2-(3-amino-3-carboxypropyl)histidine synthase subunit 2</fullName>
    </recommendedName>
    <alternativeName>
        <fullName evidence="8">Diphthamide biosynthesis protein 2</fullName>
    </alternativeName>
    <alternativeName>
        <fullName evidence="9">Diphtheria toxin resistance protein 2</fullName>
    </alternativeName>
</protein>
<proteinExistence type="inferred from homology"/>
<feature type="compositionally biased region" description="Basic and acidic residues" evidence="10">
    <location>
        <begin position="554"/>
        <end position="568"/>
    </location>
</feature>
<dbReference type="FunFam" id="3.40.50.11860:FF:000001">
    <property type="entry name" value="2-(3-amino-3-carboxypropyl)histidine synthase subunit 2"/>
    <property type="match status" value="1"/>
</dbReference>
<feature type="region of interest" description="Disordered" evidence="10">
    <location>
        <begin position="532"/>
        <end position="568"/>
    </location>
</feature>
<dbReference type="InterPro" id="IPR042265">
    <property type="entry name" value="DPH1/DPH2_3"/>
</dbReference>
<keyword evidence="5" id="KW-0479">Metal-binding</keyword>
<accession>A0AAV8DEZ0</accession>
<dbReference type="InterPro" id="IPR016435">
    <property type="entry name" value="DPH1/DPH2"/>
</dbReference>
<comment type="similarity">
    <text evidence="3">Belongs to the DPH1/DPH2 family. DPH2 subfamily.</text>
</comment>
<name>A0AAV8DEZ0_9POAL</name>
<evidence type="ECO:0000256" key="7">
    <source>
        <dbReference type="ARBA" id="ARBA00023014"/>
    </source>
</evidence>
<sequence>MIYSFLRKEKAPRVGFQGGTHLSIRDPETRIPAALFRCDCSPKPKLSPPPLLRAKNQRSRSQMDLENSYEISRTVDFIRIRNYTKVVLQFPDELLKDSASVCKALRRELGKSVRVYVMADTAYNSCCVDEIGASHVGAECVVHYGHACMSPTSNLPALFVFGKALLDISACAEGLRAFLSTTEKTTLVLYGLEYAHAIQDLQEALTEVTVSPNGNSNVQYAEVACLFIDPPENNNSKHEKSDHGDDGKGLQYHFCKREDFSCKYHLGGLNWSIPADRKMEDYDICWIGNDNSAFANIVLTFNNSEIVRYDADENKMVKDVSHLKRVLKRRYFLVEKAKDANIVGILVGTLGVAGYLHIIQQLKELIEGAGKKSYTLVMGRPGSHKLANFPECEVFVYVSCAQTALLDSKDFLAPVITPFEAMLAFTKGRQWTGEYLLDFQDLISSTQPAVVTKQGNELEEEEEARFSFIKGGYVEDTATSQENGEVDDSTSALVKATEKAMTLKSQDTDAVLYKGSAKSGSEYFSARSYQGLNPDYENPLPQSYVIGRKGRASGYKDEIEKPESDPAA</sequence>
<comment type="pathway">
    <text evidence="2">Protein modification; peptidyl-diphthamide biosynthesis.</text>
</comment>
<dbReference type="Pfam" id="PF01866">
    <property type="entry name" value="Diphthamide_syn"/>
    <property type="match status" value="1"/>
</dbReference>
<evidence type="ECO:0000256" key="3">
    <source>
        <dbReference type="ARBA" id="ARBA00006179"/>
    </source>
</evidence>
<dbReference type="SFLD" id="SFLDF00408">
    <property type="entry name" value="Diphthamide_biosynthesis_famil"/>
    <property type="match status" value="1"/>
</dbReference>
<organism evidence="11 12">
    <name type="scientific">Rhynchospora pubera</name>
    <dbReference type="NCBI Taxonomy" id="906938"/>
    <lineage>
        <taxon>Eukaryota</taxon>
        <taxon>Viridiplantae</taxon>
        <taxon>Streptophyta</taxon>
        <taxon>Embryophyta</taxon>
        <taxon>Tracheophyta</taxon>
        <taxon>Spermatophyta</taxon>
        <taxon>Magnoliopsida</taxon>
        <taxon>Liliopsida</taxon>
        <taxon>Poales</taxon>
        <taxon>Cyperaceae</taxon>
        <taxon>Cyperoideae</taxon>
        <taxon>Rhynchosporeae</taxon>
        <taxon>Rhynchospora</taxon>
    </lineage>
</organism>
<keyword evidence="6" id="KW-0408">Iron</keyword>
<gene>
    <name evidence="11" type="ORF">LUZ62_076969</name>
</gene>
<dbReference type="SFLD" id="SFLDS00032">
    <property type="entry name" value="Radical_SAM_3-amino-3-carboxyp"/>
    <property type="match status" value="1"/>
</dbReference>
<evidence type="ECO:0000313" key="11">
    <source>
        <dbReference type="EMBL" id="KAJ4766594.1"/>
    </source>
</evidence>
<evidence type="ECO:0000256" key="5">
    <source>
        <dbReference type="ARBA" id="ARBA00022723"/>
    </source>
</evidence>
<evidence type="ECO:0000256" key="6">
    <source>
        <dbReference type="ARBA" id="ARBA00023004"/>
    </source>
</evidence>
<dbReference type="GO" id="GO:0051536">
    <property type="term" value="F:iron-sulfur cluster binding"/>
    <property type="evidence" value="ECO:0007669"/>
    <property type="project" value="UniProtKB-KW"/>
</dbReference>
<dbReference type="GO" id="GO:0090560">
    <property type="term" value="F:2-(3-amino-3-carboxypropyl)histidine synthase activity"/>
    <property type="evidence" value="ECO:0007669"/>
    <property type="project" value="InterPro"/>
</dbReference>
<dbReference type="Proteomes" id="UP001140206">
    <property type="component" value="Chromosome 4"/>
</dbReference>
<dbReference type="SFLD" id="SFLDG01121">
    <property type="entry name" value="Diphthamide_biosynthesis"/>
    <property type="match status" value="1"/>
</dbReference>
<dbReference type="PANTHER" id="PTHR10762:SF2">
    <property type="entry name" value="2-(3-AMINO-3-CARBOXYPROPYL)HISTIDINE SYNTHASE SUBUNIT 2"/>
    <property type="match status" value="1"/>
</dbReference>
<evidence type="ECO:0000256" key="10">
    <source>
        <dbReference type="SAM" id="MobiDB-lite"/>
    </source>
</evidence>
<dbReference type="Gene3D" id="3.40.50.11840">
    <property type="entry name" value="Diphthamide synthesis DPH1/DPH2 domain 1"/>
    <property type="match status" value="1"/>
</dbReference>
<reference evidence="11" key="1">
    <citation type="submission" date="2022-08" db="EMBL/GenBank/DDBJ databases">
        <authorList>
            <person name="Marques A."/>
        </authorList>
    </citation>
    <scope>NUCLEOTIDE SEQUENCE</scope>
    <source>
        <strain evidence="11">RhyPub2mFocal</strain>
        <tissue evidence="11">Leaves</tissue>
    </source>
</reference>
<comment type="cofactor">
    <cofactor evidence="1">
        <name>[4Fe-4S] cluster</name>
        <dbReference type="ChEBI" id="CHEBI:49883"/>
    </cofactor>
</comment>
<dbReference type="Gene3D" id="3.40.50.11860">
    <property type="entry name" value="Diphthamide synthesis DPH1/DPH2 domain 3"/>
    <property type="match status" value="1"/>
</dbReference>
<dbReference type="PANTHER" id="PTHR10762">
    <property type="entry name" value="DIPHTHAMIDE BIOSYNTHESIS PROTEIN"/>
    <property type="match status" value="1"/>
</dbReference>
<keyword evidence="7" id="KW-0411">Iron-sulfur</keyword>
<dbReference type="InterPro" id="IPR042263">
    <property type="entry name" value="DPH1/DPH2_1"/>
</dbReference>
<evidence type="ECO:0000256" key="4">
    <source>
        <dbReference type="ARBA" id="ARBA00021914"/>
    </source>
</evidence>
<evidence type="ECO:0000313" key="12">
    <source>
        <dbReference type="Proteomes" id="UP001140206"/>
    </source>
</evidence>
<comment type="caution">
    <text evidence="11">The sequence shown here is derived from an EMBL/GenBank/DDBJ whole genome shotgun (WGS) entry which is preliminary data.</text>
</comment>
<dbReference type="GO" id="GO:0017183">
    <property type="term" value="P:protein histidyl modification to diphthamide"/>
    <property type="evidence" value="ECO:0007669"/>
    <property type="project" value="InterPro"/>
</dbReference>
<evidence type="ECO:0000256" key="2">
    <source>
        <dbReference type="ARBA" id="ARBA00005156"/>
    </source>
</evidence>
<dbReference type="FunFam" id="3.40.50.11840:FF:000002">
    <property type="entry name" value="2-(3-amino-3-carboxypropyl)histidine synthase subunit 2"/>
    <property type="match status" value="1"/>
</dbReference>
<dbReference type="NCBIfam" id="TIGR00322">
    <property type="entry name" value="diphth2_R"/>
    <property type="match status" value="1"/>
</dbReference>
<keyword evidence="12" id="KW-1185">Reference proteome</keyword>